<dbReference type="Proteomes" id="UP001470230">
    <property type="component" value="Unassembled WGS sequence"/>
</dbReference>
<dbReference type="PANTHER" id="PTHR13887">
    <property type="entry name" value="GLUTATHIONE S-TRANSFERASE KAPPA"/>
    <property type="match status" value="1"/>
</dbReference>
<sequence length="213" mass="24581">MSIKPIKVQVVSDFLCPWCYVGGVRLDRAIQFLQKEKIPVEVTWHTFLIEDRIPQGGMDFGTYMAKRWGAPHPYWLNDVEESAKDDQMPLKWNDIAVDTFEAHCCSEYVAAHYPEKQHQFHVALLKANYEENKNISLRKVIGEVASSVGLNGDEVANQKEFNRDMIPHLCFKFPNVHGVPDVTFFSGNDELFHYSGAQTTQWILMQCKRHHVL</sequence>
<evidence type="ECO:0000259" key="1">
    <source>
        <dbReference type="Pfam" id="PF01323"/>
    </source>
</evidence>
<dbReference type="PANTHER" id="PTHR13887:SF41">
    <property type="entry name" value="THIOREDOXIN SUPERFAMILY PROTEIN"/>
    <property type="match status" value="1"/>
</dbReference>
<dbReference type="InterPro" id="IPR036249">
    <property type="entry name" value="Thioredoxin-like_sf"/>
</dbReference>
<dbReference type="Gene3D" id="3.40.30.10">
    <property type="entry name" value="Glutaredoxin"/>
    <property type="match status" value="1"/>
</dbReference>
<evidence type="ECO:0000313" key="2">
    <source>
        <dbReference type="EMBL" id="KAK8890911.1"/>
    </source>
</evidence>
<organism evidence="2 3">
    <name type="scientific">Tritrichomonas musculus</name>
    <dbReference type="NCBI Taxonomy" id="1915356"/>
    <lineage>
        <taxon>Eukaryota</taxon>
        <taxon>Metamonada</taxon>
        <taxon>Parabasalia</taxon>
        <taxon>Tritrichomonadida</taxon>
        <taxon>Tritrichomonadidae</taxon>
        <taxon>Tritrichomonas</taxon>
    </lineage>
</organism>
<proteinExistence type="predicted"/>
<reference evidence="2 3" key="1">
    <citation type="submission" date="2024-04" db="EMBL/GenBank/DDBJ databases">
        <title>Tritrichomonas musculus Genome.</title>
        <authorList>
            <person name="Alves-Ferreira E."/>
            <person name="Grigg M."/>
            <person name="Lorenzi H."/>
            <person name="Galac M."/>
        </authorList>
    </citation>
    <scope>NUCLEOTIDE SEQUENCE [LARGE SCALE GENOMIC DNA]</scope>
    <source>
        <strain evidence="2 3">EAF2021</strain>
    </source>
</reference>
<protein>
    <recommendedName>
        <fullName evidence="1">DSBA-like thioredoxin domain-containing protein</fullName>
    </recommendedName>
</protein>
<dbReference type="Pfam" id="PF01323">
    <property type="entry name" value="DSBA"/>
    <property type="match status" value="1"/>
</dbReference>
<name>A0ABR2KJ84_9EUKA</name>
<dbReference type="InterPro" id="IPR001853">
    <property type="entry name" value="DSBA-like_thioredoxin_dom"/>
</dbReference>
<dbReference type="SUPFAM" id="SSF52833">
    <property type="entry name" value="Thioredoxin-like"/>
    <property type="match status" value="1"/>
</dbReference>
<feature type="domain" description="DSBA-like thioredoxin" evidence="1">
    <location>
        <begin position="8"/>
        <end position="156"/>
    </location>
</feature>
<accession>A0ABR2KJ84</accession>
<comment type="caution">
    <text evidence="2">The sequence shown here is derived from an EMBL/GenBank/DDBJ whole genome shotgun (WGS) entry which is preliminary data.</text>
</comment>
<evidence type="ECO:0000313" key="3">
    <source>
        <dbReference type="Proteomes" id="UP001470230"/>
    </source>
</evidence>
<gene>
    <name evidence="2" type="ORF">M9Y10_028111</name>
</gene>
<dbReference type="EMBL" id="JAPFFF010000004">
    <property type="protein sequence ID" value="KAK8890911.1"/>
    <property type="molecule type" value="Genomic_DNA"/>
</dbReference>
<keyword evidence="3" id="KW-1185">Reference proteome</keyword>